<accession>N6XZJ8</accession>
<dbReference type="RefSeq" id="WP_004390472.1">
    <property type="nucleotide sequence ID" value="NZ_AMXF01000511.1"/>
</dbReference>
<dbReference type="Proteomes" id="UP000013047">
    <property type="component" value="Unassembled WGS sequence"/>
</dbReference>
<sequence length="307" mass="31571">APAGGGHAAPAAADGGVTEYGLDGATAVLRANAGESLYAWVHLDPNAPPVQVLLEWHSSQGRHQAWWGLERIPGASAANLVRTRAGALPRPARWVRLLVPAGGTAGIGMEGLEVRGMRFLLAGGGACFGATGVLDAAGNERPWFAGSLPAGARQLGTWHFLGARDLLAPTSAGPRGQVAAALALYDDPLLGALSAHERYQIFQRGLEGFIAFLKARADRADDLVDFNFVKVQTDIYRVRQIILGTSAATRLAVSPALAAIAQSETAVASSARIAGFFDELKAEAATPGASADGGATAPARSALPGTL</sequence>
<evidence type="ECO:0000313" key="3">
    <source>
        <dbReference type="Proteomes" id="UP000013047"/>
    </source>
</evidence>
<dbReference type="EMBL" id="AMXF01000511">
    <property type="protein sequence ID" value="ENO87266.1"/>
    <property type="molecule type" value="Genomic_DNA"/>
</dbReference>
<name>N6XZJ8_9RHOO</name>
<gene>
    <name evidence="2" type="ORF">C667_23774</name>
</gene>
<feature type="region of interest" description="Disordered" evidence="1">
    <location>
        <begin position="287"/>
        <end position="307"/>
    </location>
</feature>
<feature type="non-terminal residue" evidence="2">
    <location>
        <position position="307"/>
    </location>
</feature>
<protein>
    <submittedName>
        <fullName evidence="2">Uncharacterized protein</fullName>
    </submittedName>
</protein>
<keyword evidence="3" id="KW-1185">Reference proteome</keyword>
<comment type="caution">
    <text evidence="2">The sequence shown here is derived from an EMBL/GenBank/DDBJ whole genome shotgun (WGS) entry which is preliminary data.</text>
</comment>
<proteinExistence type="predicted"/>
<reference evidence="2 3" key="1">
    <citation type="submission" date="2012-09" db="EMBL/GenBank/DDBJ databases">
        <title>Draft Genome Sequences of 6 Strains from Genus Thauera.</title>
        <authorList>
            <person name="Liu B."/>
            <person name="Shapleigh J.P."/>
            <person name="Frostegard A.H."/>
        </authorList>
    </citation>
    <scope>NUCLEOTIDE SEQUENCE [LARGE SCALE GENOMIC DNA]</scope>
    <source>
        <strain evidence="2 3">B4P</strain>
    </source>
</reference>
<evidence type="ECO:0000256" key="1">
    <source>
        <dbReference type="SAM" id="MobiDB-lite"/>
    </source>
</evidence>
<feature type="non-terminal residue" evidence="2">
    <location>
        <position position="1"/>
    </location>
</feature>
<evidence type="ECO:0000313" key="2">
    <source>
        <dbReference type="EMBL" id="ENO87266.1"/>
    </source>
</evidence>
<organism evidence="2 3">
    <name type="scientific">Thauera phenylacetica B4P</name>
    <dbReference type="NCBI Taxonomy" id="1234382"/>
    <lineage>
        <taxon>Bacteria</taxon>
        <taxon>Pseudomonadati</taxon>
        <taxon>Pseudomonadota</taxon>
        <taxon>Betaproteobacteria</taxon>
        <taxon>Rhodocyclales</taxon>
        <taxon>Zoogloeaceae</taxon>
        <taxon>Thauera</taxon>
    </lineage>
</organism>
<dbReference type="AlphaFoldDB" id="N6XZJ8"/>